<dbReference type="EMBL" id="RFXN01000042">
    <property type="protein sequence ID" value="NBR93980.1"/>
    <property type="molecule type" value="Genomic_DNA"/>
</dbReference>
<keyword evidence="3" id="KW-0732">Signal</keyword>
<name>A0A965GE96_9PROT</name>
<dbReference type="GO" id="GO:0015833">
    <property type="term" value="P:peptide transport"/>
    <property type="evidence" value="ECO:0007669"/>
    <property type="project" value="TreeGrafter"/>
</dbReference>
<dbReference type="PANTHER" id="PTHR30290">
    <property type="entry name" value="PERIPLASMIC BINDING COMPONENT OF ABC TRANSPORTER"/>
    <property type="match status" value="1"/>
</dbReference>
<sequence length="614" mass="66020">MNKKHKLRVGLVALASLGLVAGILAPAQGARNTIVFHETNPLTGFNTGQKNMNLTANTAVSYMSGIGFGYFDDKGNYIDNTVFGTQRASGSGSKFKITYTVAPGRVFSDGTPITAVNLLLSHVTRSNAYAIAAGLGDPKSATASAFDSAGYSSTWDQFVVGDPVLSADKMSITVSFKGKFADWKLYAPGPSAVHTMVLIADGKTSLQPVAVNVDATADFEKAFFAKDTAFLKKLATVYNTNYKITTVTSSTNPLLFVGNGGYIVSSAVDKQSVTMKKNPRYNSGPAFKGDIDTVVFRYITDGTAASQALSNGELDVYQGQVTADALAALKKISSVKVVGTSAAIYEHFDTRLGKNANDPNQPEYNGPFAAKFGEKARALRQAFLMCVPRQEIVDKLIKPFDPASVVLGSTFTLPGSDIYDNVIRANGSKFYTGTQEELNKRARALIKKYAPEVTVAKPLTIKIQVPGNNERRANQFALAKANMAKCGFDLVGDVQAAWSPRIGFTEYDAVFFAYVQTSNAQAGSAANFKLGGSNNRMGVNIPALTTLMDSLNTPMSRTVLAQKFIAAERIIHDQGITVGVFQHPQVTAVNKDLSGIKPAVYSPTLVWNWWEWSY</sequence>
<feature type="chain" id="PRO_5037631675" description="Solute-binding protein family 5 domain-containing protein" evidence="3">
    <location>
        <begin position="22"/>
        <end position="614"/>
    </location>
</feature>
<evidence type="ECO:0000256" key="3">
    <source>
        <dbReference type="SAM" id="SignalP"/>
    </source>
</evidence>
<dbReference type="SUPFAM" id="SSF53850">
    <property type="entry name" value="Periplasmic binding protein-like II"/>
    <property type="match status" value="1"/>
</dbReference>
<comment type="similarity">
    <text evidence="2">Belongs to the bacterial solute-binding protein 5 family.</text>
</comment>
<evidence type="ECO:0000313" key="5">
    <source>
        <dbReference type="EMBL" id="NBR93980.1"/>
    </source>
</evidence>
<dbReference type="Gene3D" id="3.10.105.10">
    <property type="entry name" value="Dipeptide-binding Protein, Domain 3"/>
    <property type="match status" value="1"/>
</dbReference>
<dbReference type="AlphaFoldDB" id="A0A965GE96"/>
<feature type="domain" description="Solute-binding protein family 5" evidence="4">
    <location>
        <begin position="96"/>
        <end position="520"/>
    </location>
</feature>
<evidence type="ECO:0000313" key="6">
    <source>
        <dbReference type="Proteomes" id="UP000740727"/>
    </source>
</evidence>
<organism evidence="5 6">
    <name type="scientific">Candidatus Fonsibacter lacus</name>
    <dbReference type="NCBI Taxonomy" id="2576439"/>
    <lineage>
        <taxon>Bacteria</taxon>
        <taxon>Pseudomonadati</taxon>
        <taxon>Pseudomonadota</taxon>
        <taxon>Alphaproteobacteria</taxon>
        <taxon>Candidatus Pelagibacterales</taxon>
        <taxon>Candidatus Pelagibacterales incertae sedis</taxon>
        <taxon>Candidatus Fonsibacter</taxon>
    </lineage>
</organism>
<proteinExistence type="inferred from homology"/>
<evidence type="ECO:0000256" key="1">
    <source>
        <dbReference type="ARBA" id="ARBA00004418"/>
    </source>
</evidence>
<dbReference type="Proteomes" id="UP000740727">
    <property type="component" value="Unassembled WGS sequence"/>
</dbReference>
<protein>
    <recommendedName>
        <fullName evidence="4">Solute-binding protein family 5 domain-containing protein</fullName>
    </recommendedName>
</protein>
<feature type="signal peptide" evidence="3">
    <location>
        <begin position="1"/>
        <end position="21"/>
    </location>
</feature>
<dbReference type="GO" id="GO:1904680">
    <property type="term" value="F:peptide transmembrane transporter activity"/>
    <property type="evidence" value="ECO:0007669"/>
    <property type="project" value="TreeGrafter"/>
</dbReference>
<dbReference type="InterPro" id="IPR039424">
    <property type="entry name" value="SBP_5"/>
</dbReference>
<dbReference type="InterPro" id="IPR000914">
    <property type="entry name" value="SBP_5_dom"/>
</dbReference>
<evidence type="ECO:0000259" key="4">
    <source>
        <dbReference type="Pfam" id="PF00496"/>
    </source>
</evidence>
<evidence type="ECO:0000256" key="2">
    <source>
        <dbReference type="ARBA" id="ARBA00005695"/>
    </source>
</evidence>
<gene>
    <name evidence="5" type="ORF">EBT44_03985</name>
</gene>
<comment type="subcellular location">
    <subcellularLocation>
        <location evidence="1">Periplasm</location>
    </subcellularLocation>
</comment>
<dbReference type="Pfam" id="PF00496">
    <property type="entry name" value="SBP_bac_5"/>
    <property type="match status" value="1"/>
</dbReference>
<accession>A0A965GE96</accession>
<comment type="caution">
    <text evidence="5">The sequence shown here is derived from an EMBL/GenBank/DDBJ whole genome shotgun (WGS) entry which is preliminary data.</text>
</comment>
<dbReference type="Gene3D" id="3.40.190.10">
    <property type="entry name" value="Periplasmic binding protein-like II"/>
    <property type="match status" value="1"/>
</dbReference>
<reference evidence="5" key="1">
    <citation type="submission" date="2018-10" db="EMBL/GenBank/DDBJ databases">
        <title>Iterative Subtractive Binning of Freshwater Chronoseries Metagenomes Recovers Nearly Complete Genomes from over Four Hundred Novel Species.</title>
        <authorList>
            <person name="Rodriguez-R L.M."/>
            <person name="Tsementzi D."/>
            <person name="Luo C."/>
            <person name="Konstantinidis K.T."/>
        </authorList>
    </citation>
    <scope>NUCLEOTIDE SEQUENCE</scope>
    <source>
        <strain evidence="5">WB5_2A_028</strain>
    </source>
</reference>